<evidence type="ECO:0000313" key="3">
    <source>
        <dbReference type="Proteomes" id="UP000314986"/>
    </source>
</evidence>
<sequence length="922" mass="102242">MNANRREEYMQSSESHFILESNEDLSDSSGECPSLNCESSWMIAKDEPDLSEPPVLTVEITTEENSSIPIKSKPTVVKALPELEFIGLDEMQTSQVTAADPQISLPSGGKSCGSVYSMAGTSDTSFNSDLDSLGPCSPDTLLSYSSPSQTGDSLEDIFENCLEKTADDSPCTTKETLSARSIKNTPSLLPQGTRGPEQDPALGTQKPVLHVLCWLQRKSSNKCLLIEHKAQESELTSADSRSPILISVESAPPDLTLVESIPPDLPLTESISPDLPLIESIPPDLPLTESIPPDLPLTESISPDLPLIESISPDLPLIESISPDLPLTESISPDLPLTESISPDLSLTESISPDLPSTESIPPDLSLTESISPDLPSTESIPPDLSLTESIPPYLAFTESIPPDLPLTESIPPDLPLTESIPPDLSLTESIPPNLALTKSRPPEMTLLKSRTPALALNESTARITTTTCTYIASSTQGSVSEPFASAKASASAGSAEASPNYSIDKEMLRSFQYLIGAPIQHIFVNQHRSERGDKEPISQRQHNMINSTIDEDFAEVTLQLLTDFVSPQRYPSSKVVEHVIKKILLGCETHNIVQSAYMVLMKIQQLHPATVSTVQWDWELLAYHMENKEHHKMHLHSSFSQLLFLQYVIQTLDDDFQLRLRHNALNQSIAKAVLSCDDKFSNVRSVLKWLIDTITTESEDKDDLSARSEPQPSGSSRVDSRIPRITCLLQRMLTLAVEVDRSPTCSSNKIAEALFQHLLYISKRSHRMMLLTSMESRLLRCKLLDILFHYYTKKQSSLPMSLAKILHFLKYAKISLETEEQFSSKWQCWDEFIHLLCLLLLSYQEVTRCHLRYSITDRVKNVLAEMPPVLTTHDEITLQDIEFDMKVFHKRVTSDLKAPLNPELKQQTDLLKALLCDATGT</sequence>
<feature type="compositionally biased region" description="Polar residues" evidence="1">
    <location>
        <begin position="346"/>
        <end position="360"/>
    </location>
</feature>
<dbReference type="RefSeq" id="XP_042195776.1">
    <property type="nucleotide sequence ID" value="XM_042339842.1"/>
</dbReference>
<dbReference type="KEGG" id="cmk:103186947"/>
<dbReference type="RefSeq" id="XP_007904424.1">
    <property type="nucleotide sequence ID" value="XM_007906233.2"/>
</dbReference>
<dbReference type="OrthoDB" id="6088715at2759"/>
<reference evidence="2" key="4">
    <citation type="submission" date="2025-08" db="UniProtKB">
        <authorList>
            <consortium name="Ensembl"/>
        </authorList>
    </citation>
    <scope>IDENTIFICATION</scope>
</reference>
<dbReference type="RefSeq" id="XP_007904428.1">
    <property type="nucleotide sequence ID" value="XM_007906237.2"/>
</dbReference>
<gene>
    <name evidence="2" type="primary">simc1</name>
</gene>
<dbReference type="CTD" id="375484"/>
<dbReference type="GO" id="GO:0032184">
    <property type="term" value="F:SUMO polymer binding"/>
    <property type="evidence" value="ECO:0007669"/>
    <property type="project" value="TreeGrafter"/>
</dbReference>
<name>A0A4W3KJG6_CALMI</name>
<dbReference type="RefSeq" id="XP_007904423.1">
    <property type="nucleotide sequence ID" value="XM_007906232.2"/>
</dbReference>
<dbReference type="PANTHER" id="PTHR23187:SF3">
    <property type="entry name" value="SUMO-INTERACTING MOTIF-CONTAINING PROTEIN 1"/>
    <property type="match status" value="1"/>
</dbReference>
<dbReference type="Ensembl" id="ENSCMIT00000048964.1">
    <property type="protein sequence ID" value="ENSCMIP00000048290.1"/>
    <property type="gene ID" value="ENSCMIG00000019745.1"/>
</dbReference>
<protein>
    <recommendedName>
        <fullName evidence="4">SUMO-interacting motif-containing protein 1</fullName>
    </recommendedName>
</protein>
<dbReference type="OMA" id="CSMINST"/>
<accession>A0A4W3KJG6</accession>
<dbReference type="InParanoid" id="A0A4W3KJG6"/>
<dbReference type="RefSeq" id="XP_007904427.1">
    <property type="nucleotide sequence ID" value="XM_007906236.2"/>
</dbReference>
<organism evidence="2 3">
    <name type="scientific">Callorhinchus milii</name>
    <name type="common">Ghost shark</name>
    <dbReference type="NCBI Taxonomy" id="7868"/>
    <lineage>
        <taxon>Eukaryota</taxon>
        <taxon>Metazoa</taxon>
        <taxon>Chordata</taxon>
        <taxon>Craniata</taxon>
        <taxon>Vertebrata</taxon>
        <taxon>Chondrichthyes</taxon>
        <taxon>Holocephali</taxon>
        <taxon>Chimaeriformes</taxon>
        <taxon>Callorhinchidae</taxon>
        <taxon>Callorhinchus</taxon>
    </lineage>
</organism>
<reference evidence="3" key="2">
    <citation type="journal article" date="2007" name="PLoS Biol.">
        <title>Survey sequencing and comparative analysis of the elephant shark (Callorhinchus milii) genome.</title>
        <authorList>
            <person name="Venkatesh B."/>
            <person name="Kirkness E.F."/>
            <person name="Loh Y.H."/>
            <person name="Halpern A.L."/>
            <person name="Lee A.P."/>
            <person name="Johnson J."/>
            <person name="Dandona N."/>
            <person name="Viswanathan L.D."/>
            <person name="Tay A."/>
            <person name="Venter J.C."/>
            <person name="Strausberg R.L."/>
            <person name="Brenner S."/>
        </authorList>
    </citation>
    <scope>NUCLEOTIDE SEQUENCE [LARGE SCALE GENOMIC DNA]</scope>
</reference>
<reference evidence="2" key="5">
    <citation type="submission" date="2025-09" db="UniProtKB">
        <authorList>
            <consortium name="Ensembl"/>
        </authorList>
    </citation>
    <scope>IDENTIFICATION</scope>
</reference>
<feature type="compositionally biased region" description="Polar residues" evidence="1">
    <location>
        <begin position="367"/>
        <end position="380"/>
    </location>
</feature>
<evidence type="ECO:0008006" key="4">
    <source>
        <dbReference type="Google" id="ProtNLM"/>
    </source>
</evidence>
<proteinExistence type="predicted"/>
<reference evidence="3" key="1">
    <citation type="journal article" date="2006" name="Science">
        <title>Ancient noncoding elements conserved in the human genome.</title>
        <authorList>
            <person name="Venkatesh B."/>
            <person name="Kirkness E.F."/>
            <person name="Loh Y.H."/>
            <person name="Halpern A.L."/>
            <person name="Lee A.P."/>
            <person name="Johnson J."/>
            <person name="Dandona N."/>
            <person name="Viswanathan L.D."/>
            <person name="Tay A."/>
            <person name="Venter J.C."/>
            <person name="Strausberg R.L."/>
            <person name="Brenner S."/>
        </authorList>
    </citation>
    <scope>NUCLEOTIDE SEQUENCE [LARGE SCALE GENOMIC DNA]</scope>
</reference>
<dbReference type="GeneTree" id="ENSGT00940000153451"/>
<feature type="region of interest" description="Disordered" evidence="1">
    <location>
        <begin position="346"/>
        <end position="384"/>
    </location>
</feature>
<feature type="region of interest" description="Disordered" evidence="1">
    <location>
        <begin position="168"/>
        <end position="200"/>
    </location>
</feature>
<dbReference type="STRING" id="7868.ENSCMIP00000048290"/>
<dbReference type="GeneID" id="103186947"/>
<keyword evidence="3" id="KW-1185">Reference proteome</keyword>
<evidence type="ECO:0000313" key="2">
    <source>
        <dbReference type="Ensembl" id="ENSCMIP00000048290.1"/>
    </source>
</evidence>
<dbReference type="Proteomes" id="UP000314986">
    <property type="component" value="Unassembled WGS sequence"/>
</dbReference>
<dbReference type="PANTHER" id="PTHR23187">
    <property type="entry name" value="FLJ44216 PROTEIN-RELATED"/>
    <property type="match status" value="1"/>
</dbReference>
<dbReference type="InterPro" id="IPR052119">
    <property type="entry name" value="ElonginBC-PRC2_ViralRestrict"/>
</dbReference>
<evidence type="ECO:0000256" key="1">
    <source>
        <dbReference type="SAM" id="MobiDB-lite"/>
    </source>
</evidence>
<dbReference type="AlphaFoldDB" id="A0A4W3KJG6"/>
<feature type="compositionally biased region" description="Polar residues" evidence="1">
    <location>
        <begin position="170"/>
        <end position="190"/>
    </location>
</feature>
<reference evidence="3" key="3">
    <citation type="journal article" date="2014" name="Nature">
        <title>Elephant shark genome provides unique insights into gnathostome evolution.</title>
        <authorList>
            <consortium name="International Elephant Shark Genome Sequencing Consortium"/>
            <person name="Venkatesh B."/>
            <person name="Lee A.P."/>
            <person name="Ravi V."/>
            <person name="Maurya A.K."/>
            <person name="Lian M.M."/>
            <person name="Swann J.B."/>
            <person name="Ohta Y."/>
            <person name="Flajnik M.F."/>
            <person name="Sutoh Y."/>
            <person name="Kasahara M."/>
            <person name="Hoon S."/>
            <person name="Gangu V."/>
            <person name="Roy S.W."/>
            <person name="Irimia M."/>
            <person name="Korzh V."/>
            <person name="Kondrychyn I."/>
            <person name="Lim Z.W."/>
            <person name="Tay B.H."/>
            <person name="Tohari S."/>
            <person name="Kong K.W."/>
            <person name="Ho S."/>
            <person name="Lorente-Galdos B."/>
            <person name="Quilez J."/>
            <person name="Marques-Bonet T."/>
            <person name="Raney B.J."/>
            <person name="Ingham P.W."/>
            <person name="Tay A."/>
            <person name="Hillier L.W."/>
            <person name="Minx P."/>
            <person name="Boehm T."/>
            <person name="Wilson R.K."/>
            <person name="Brenner S."/>
            <person name="Warren W.C."/>
        </authorList>
    </citation>
    <scope>NUCLEOTIDE SEQUENCE [LARGE SCALE GENOMIC DNA]</scope>
</reference>